<organism evidence="2 3">
    <name type="scientific">Mariprofundus erugo</name>
    <dbReference type="NCBI Taxonomy" id="2528639"/>
    <lineage>
        <taxon>Bacteria</taxon>
        <taxon>Pseudomonadati</taxon>
        <taxon>Pseudomonadota</taxon>
        <taxon>Candidatius Mariprofundia</taxon>
        <taxon>Mariprofundales</taxon>
        <taxon>Mariprofundaceae</taxon>
        <taxon>Mariprofundus</taxon>
    </lineage>
</organism>
<evidence type="ECO:0000256" key="1">
    <source>
        <dbReference type="SAM" id="MobiDB-lite"/>
    </source>
</evidence>
<proteinExistence type="predicted"/>
<reference evidence="2 3" key="1">
    <citation type="journal article" date="2019" name="Appl. Environ. Microbiol.">
        <title>Environmental Evidence and Genomic Insight of Iron-oxidizing Bacteria Preference Towards More Corrosion Resistant Stainless Steel at Higher Salinities.</title>
        <authorList>
            <person name="Garrison C.E."/>
            <person name="Price K.A."/>
            <person name="Field E.K."/>
        </authorList>
    </citation>
    <scope>NUCLEOTIDE SEQUENCE [LARGE SCALE GENOMIC DNA]</scope>
    <source>
        <strain evidence="2 3">P3</strain>
    </source>
</reference>
<evidence type="ECO:0000313" key="2">
    <source>
        <dbReference type="EMBL" id="TLS66653.1"/>
    </source>
</evidence>
<protein>
    <submittedName>
        <fullName evidence="2">RloB domain-containing protein</fullName>
    </submittedName>
</protein>
<accession>A0A5R9GQH3</accession>
<feature type="compositionally biased region" description="Basic residues" evidence="1">
    <location>
        <begin position="8"/>
        <end position="22"/>
    </location>
</feature>
<evidence type="ECO:0000313" key="3">
    <source>
        <dbReference type="Proteomes" id="UP000306585"/>
    </source>
</evidence>
<dbReference type="AlphaFoldDB" id="A0A5R9GQH3"/>
<feature type="region of interest" description="Disordered" evidence="1">
    <location>
        <begin position="1"/>
        <end position="22"/>
    </location>
</feature>
<sequence length="217" mass="25801">MVRDNHPKFRQAKRLERKKPTRPTHDRILIICEGAKTEPNYFNEIRSKYRIHSAHVGIYNSAYGTNPKQVVEFAKDKFHETREWEKVFCVFDRDDHEYFDDAIRMCEAFDKAFRNDIKQFARFIPIPSIPCFELWLLLHFECATKEIHRNQVYAVLNKHLKGYRKGGVGYFAATCERLPSALENAQRLRDERQRHGRKNPFTEIDRLVMTLLDLKGI</sequence>
<gene>
    <name evidence="2" type="ORF">FEF65_08990</name>
</gene>
<keyword evidence="3" id="KW-1185">Reference proteome</keyword>
<dbReference type="InterPro" id="IPR025591">
    <property type="entry name" value="RloB"/>
</dbReference>
<comment type="caution">
    <text evidence="2">The sequence shown here is derived from an EMBL/GenBank/DDBJ whole genome shotgun (WGS) entry which is preliminary data.</text>
</comment>
<dbReference type="Pfam" id="PF13707">
    <property type="entry name" value="RloB"/>
    <property type="match status" value="1"/>
</dbReference>
<dbReference type="EMBL" id="VBRY01000008">
    <property type="protein sequence ID" value="TLS66653.1"/>
    <property type="molecule type" value="Genomic_DNA"/>
</dbReference>
<dbReference type="Proteomes" id="UP000306585">
    <property type="component" value="Unassembled WGS sequence"/>
</dbReference>
<name>A0A5R9GQH3_9PROT</name>
<dbReference type="RefSeq" id="WP_138239482.1">
    <property type="nucleotide sequence ID" value="NZ_VBRY01000008.1"/>
</dbReference>